<organism evidence="1 2">
    <name type="scientific">Trifolium medium</name>
    <dbReference type="NCBI Taxonomy" id="97028"/>
    <lineage>
        <taxon>Eukaryota</taxon>
        <taxon>Viridiplantae</taxon>
        <taxon>Streptophyta</taxon>
        <taxon>Embryophyta</taxon>
        <taxon>Tracheophyta</taxon>
        <taxon>Spermatophyta</taxon>
        <taxon>Magnoliopsida</taxon>
        <taxon>eudicotyledons</taxon>
        <taxon>Gunneridae</taxon>
        <taxon>Pentapetalae</taxon>
        <taxon>rosids</taxon>
        <taxon>fabids</taxon>
        <taxon>Fabales</taxon>
        <taxon>Fabaceae</taxon>
        <taxon>Papilionoideae</taxon>
        <taxon>50 kb inversion clade</taxon>
        <taxon>NPAAA clade</taxon>
        <taxon>Hologalegina</taxon>
        <taxon>IRL clade</taxon>
        <taxon>Trifolieae</taxon>
        <taxon>Trifolium</taxon>
    </lineage>
</organism>
<evidence type="ECO:0000313" key="1">
    <source>
        <dbReference type="EMBL" id="MCI69499.1"/>
    </source>
</evidence>
<comment type="caution">
    <text evidence="1">The sequence shown here is derived from an EMBL/GenBank/DDBJ whole genome shotgun (WGS) entry which is preliminary data.</text>
</comment>
<accession>A0A392U7L4</accession>
<reference evidence="1 2" key="1">
    <citation type="journal article" date="2018" name="Front. Plant Sci.">
        <title>Red Clover (Trifolium pratense) and Zigzag Clover (T. medium) - A Picture of Genomic Similarities and Differences.</title>
        <authorList>
            <person name="Dluhosova J."/>
            <person name="Istvanek J."/>
            <person name="Nedelnik J."/>
            <person name="Repkova J."/>
        </authorList>
    </citation>
    <scope>NUCLEOTIDE SEQUENCE [LARGE SCALE GENOMIC DNA]</scope>
    <source>
        <strain evidence="2">cv. 10/8</strain>
        <tissue evidence="1">Leaf</tissue>
    </source>
</reference>
<dbReference type="AlphaFoldDB" id="A0A392U7L4"/>
<evidence type="ECO:0000313" key="2">
    <source>
        <dbReference type="Proteomes" id="UP000265520"/>
    </source>
</evidence>
<sequence>MSGMLQEEWNVRIRHVYHEANKVADALASIRCHSVGCIIFEDPPVGVDP</sequence>
<feature type="non-terminal residue" evidence="1">
    <location>
        <position position="49"/>
    </location>
</feature>
<evidence type="ECO:0008006" key="3">
    <source>
        <dbReference type="Google" id="ProtNLM"/>
    </source>
</evidence>
<dbReference type="Proteomes" id="UP000265520">
    <property type="component" value="Unassembled WGS sequence"/>
</dbReference>
<keyword evidence="2" id="KW-1185">Reference proteome</keyword>
<dbReference type="EMBL" id="LXQA010757316">
    <property type="protein sequence ID" value="MCI69499.1"/>
    <property type="molecule type" value="Genomic_DNA"/>
</dbReference>
<proteinExistence type="predicted"/>
<protein>
    <recommendedName>
        <fullName evidence="3">RNase H type-1 domain-containing protein</fullName>
    </recommendedName>
</protein>
<name>A0A392U7L4_9FABA</name>